<dbReference type="Proteomes" id="UP000002931">
    <property type="component" value="Unassembled WGS sequence"/>
</dbReference>
<dbReference type="HOGENOM" id="CLU_3119539_0_0_5"/>
<comment type="caution">
    <text evidence="1">The sequence shown here is derived from an EMBL/GenBank/DDBJ whole genome shotgun (WGS) entry which is preliminary data.</text>
</comment>
<dbReference type="EMBL" id="AAMT01000008">
    <property type="protein sequence ID" value="EAQ12605.1"/>
    <property type="molecule type" value="Genomic_DNA"/>
</dbReference>
<gene>
    <name evidence="1" type="ORF">RB2654_15005</name>
</gene>
<name>A3VH50_9RHOB</name>
<evidence type="ECO:0000313" key="2">
    <source>
        <dbReference type="Proteomes" id="UP000002931"/>
    </source>
</evidence>
<accession>A3VH50</accession>
<sequence length="50" mass="5507">MENAGMTRLFYQLVKIIAVFHSTPAARRAGYFSNWSIVVQSVDEGVASTS</sequence>
<reference evidence="1 2" key="1">
    <citation type="journal article" date="2010" name="J. Bacteriol.">
        <title>Genome sequences of Pelagibaca bermudensis HTCC2601T and Maritimibacter alkaliphilus HTCC2654T, the type strains of two marine Roseobacter genera.</title>
        <authorList>
            <person name="Thrash J.C."/>
            <person name="Cho J.C."/>
            <person name="Ferriera S."/>
            <person name="Johnson J."/>
            <person name="Vergin K.L."/>
            <person name="Giovannoni S.J."/>
        </authorList>
    </citation>
    <scope>NUCLEOTIDE SEQUENCE [LARGE SCALE GENOMIC DNA]</scope>
    <source>
        <strain evidence="1 2">HTCC2654</strain>
    </source>
</reference>
<protein>
    <submittedName>
        <fullName evidence="1">Uncharacterized protein</fullName>
    </submittedName>
</protein>
<evidence type="ECO:0000313" key="1">
    <source>
        <dbReference type="EMBL" id="EAQ12605.1"/>
    </source>
</evidence>
<organism evidence="1 2">
    <name type="scientific">Maritimibacter alkaliphilus HTCC2654</name>
    <dbReference type="NCBI Taxonomy" id="314271"/>
    <lineage>
        <taxon>Bacteria</taxon>
        <taxon>Pseudomonadati</taxon>
        <taxon>Pseudomonadota</taxon>
        <taxon>Alphaproteobacteria</taxon>
        <taxon>Rhodobacterales</taxon>
        <taxon>Roseobacteraceae</taxon>
        <taxon>Maritimibacter</taxon>
    </lineage>
</organism>
<dbReference type="STRING" id="314271.RB2654_15005"/>
<keyword evidence="2" id="KW-1185">Reference proteome</keyword>
<dbReference type="AlphaFoldDB" id="A3VH50"/>
<proteinExistence type="predicted"/>